<gene>
    <name evidence="2" type="ORF">VFH_VI136440</name>
</gene>
<accession>A0AAV1BAW9</accession>
<feature type="region of interest" description="Disordered" evidence="1">
    <location>
        <begin position="1"/>
        <end position="70"/>
    </location>
</feature>
<dbReference type="InterPro" id="IPR038836">
    <property type="entry name" value="MED16"/>
</dbReference>
<dbReference type="PANTHER" id="PTHR35130:SF1">
    <property type="entry name" value="MEDIATOR OF RNA POLYMERASE II TRANSCRIPTION SUBUNIT 16"/>
    <property type="match status" value="1"/>
</dbReference>
<evidence type="ECO:0000313" key="3">
    <source>
        <dbReference type="Proteomes" id="UP001157006"/>
    </source>
</evidence>
<reference evidence="2 3" key="1">
    <citation type="submission" date="2023-01" db="EMBL/GenBank/DDBJ databases">
        <authorList>
            <person name="Kreplak J."/>
        </authorList>
    </citation>
    <scope>NUCLEOTIDE SEQUENCE [LARGE SCALE GENOMIC DNA]</scope>
</reference>
<name>A0AAV1BAW9_VICFA</name>
<dbReference type="EMBL" id="OX451741">
    <property type="protein sequence ID" value="CAI8618718.1"/>
    <property type="molecule type" value="Genomic_DNA"/>
</dbReference>
<evidence type="ECO:0000256" key="1">
    <source>
        <dbReference type="SAM" id="MobiDB-lite"/>
    </source>
</evidence>
<dbReference type="GO" id="GO:0006355">
    <property type="term" value="P:regulation of DNA-templated transcription"/>
    <property type="evidence" value="ECO:0007669"/>
    <property type="project" value="InterPro"/>
</dbReference>
<dbReference type="GO" id="GO:0016592">
    <property type="term" value="C:mediator complex"/>
    <property type="evidence" value="ECO:0007669"/>
    <property type="project" value="InterPro"/>
</dbReference>
<organism evidence="2 3">
    <name type="scientific">Vicia faba</name>
    <name type="common">Broad bean</name>
    <name type="synonym">Faba vulgaris</name>
    <dbReference type="NCBI Taxonomy" id="3906"/>
    <lineage>
        <taxon>Eukaryota</taxon>
        <taxon>Viridiplantae</taxon>
        <taxon>Streptophyta</taxon>
        <taxon>Embryophyta</taxon>
        <taxon>Tracheophyta</taxon>
        <taxon>Spermatophyta</taxon>
        <taxon>Magnoliopsida</taxon>
        <taxon>eudicotyledons</taxon>
        <taxon>Gunneridae</taxon>
        <taxon>Pentapetalae</taxon>
        <taxon>rosids</taxon>
        <taxon>fabids</taxon>
        <taxon>Fabales</taxon>
        <taxon>Fabaceae</taxon>
        <taxon>Papilionoideae</taxon>
        <taxon>50 kb inversion clade</taxon>
        <taxon>NPAAA clade</taxon>
        <taxon>Hologalegina</taxon>
        <taxon>IRL clade</taxon>
        <taxon>Fabeae</taxon>
        <taxon>Vicia</taxon>
    </lineage>
</organism>
<keyword evidence="3" id="KW-1185">Reference proteome</keyword>
<sequence length="192" mass="21699">MVQIGEEKENREKEKVLNSNSNSSPNSKNSEEKKTEAEVTVTLSDPEQEQEKEKDPMEMNVEEENDQDSFSPTLDTIFQICLEQLVIYSLHKMNYPQVCRNFSVVAWCGKLNAIACASKACISDPSSILSPTFFILVHNLILERPTECAVFNVIADSPRDPTQFIEWSPSCCPRALLIANFHGRVTIWTQPS</sequence>
<protein>
    <submittedName>
        <fullName evidence="2">Uncharacterized protein</fullName>
    </submittedName>
</protein>
<dbReference type="Proteomes" id="UP001157006">
    <property type="component" value="Chromosome 6"/>
</dbReference>
<feature type="compositionally biased region" description="Low complexity" evidence="1">
    <location>
        <begin position="18"/>
        <end position="28"/>
    </location>
</feature>
<evidence type="ECO:0000313" key="2">
    <source>
        <dbReference type="EMBL" id="CAI8618718.1"/>
    </source>
</evidence>
<proteinExistence type="predicted"/>
<dbReference type="AlphaFoldDB" id="A0AAV1BAW9"/>
<feature type="compositionally biased region" description="Basic and acidic residues" evidence="1">
    <location>
        <begin position="1"/>
        <end position="16"/>
    </location>
</feature>
<dbReference type="PANTHER" id="PTHR35130">
    <property type="entry name" value="MEDIATOR OF RNA POLYMERASE II TRANSCRIPTION SUBUNIT 16"/>
    <property type="match status" value="1"/>
</dbReference>